<proteinExistence type="predicted"/>
<dbReference type="EMBL" id="CP011132">
    <property type="protein sequence ID" value="AKE59668.1"/>
    <property type="molecule type" value="Genomic_DNA"/>
</dbReference>
<reference evidence="2 3" key="1">
    <citation type="journal article" date="2013" name="Appl. Microbiol. Biotechnol.">
        <title>Glycerol assimilation and production of 1,3-propanediol by Citrobacter amalonaticus Y19.</title>
        <authorList>
            <person name="Ainala S.K."/>
            <person name="Ashok S."/>
            <person name="Ko Y."/>
            <person name="Park S."/>
        </authorList>
    </citation>
    <scope>NUCLEOTIDE SEQUENCE [LARGE SCALE GENOMIC DNA]</scope>
    <source>
        <strain evidence="2 3">Y19</strain>
    </source>
</reference>
<dbReference type="RefSeq" id="WP_046485460.1">
    <property type="nucleotide sequence ID" value="NZ_CP011132.1"/>
</dbReference>
<keyword evidence="1" id="KW-1133">Transmembrane helix</keyword>
<dbReference type="Proteomes" id="UP000034085">
    <property type="component" value="Chromosome"/>
</dbReference>
<organism evidence="2 3">
    <name type="scientific">Citrobacter amalonaticus Y19</name>
    <dbReference type="NCBI Taxonomy" id="1261127"/>
    <lineage>
        <taxon>Bacteria</taxon>
        <taxon>Pseudomonadati</taxon>
        <taxon>Pseudomonadota</taxon>
        <taxon>Gammaproteobacteria</taxon>
        <taxon>Enterobacterales</taxon>
        <taxon>Enterobacteriaceae</taxon>
        <taxon>Citrobacter</taxon>
    </lineage>
</organism>
<dbReference type="AlphaFoldDB" id="A0A0F6RG29"/>
<accession>A0A0F6RG29</accession>
<dbReference type="PATRIC" id="fig|1261127.3.peg.3027"/>
<keyword evidence="1" id="KW-0472">Membrane</keyword>
<dbReference type="KEGG" id="cama:F384_14430"/>
<feature type="transmembrane region" description="Helical" evidence="1">
    <location>
        <begin position="6"/>
        <end position="25"/>
    </location>
</feature>
<name>A0A0F6RG29_CITAM</name>
<evidence type="ECO:0000256" key="1">
    <source>
        <dbReference type="SAM" id="Phobius"/>
    </source>
</evidence>
<keyword evidence="1" id="KW-0812">Transmembrane</keyword>
<sequence>MNQKVLNVAMSLIIGLLVIVNIYLYHQHRLLAHFECQGYTTVKNENYIFSMRAFHSIDGKSGQTVIEGELKKRNGESLGYVQKVASYDAEQRGSRVYIKNNSNAEIGNRSELDPILKDLLPSYFFYHNSKNTITVYPAGDGGYLIGNNQYIYLYCAK</sequence>
<dbReference type="OrthoDB" id="6589812at2"/>
<evidence type="ECO:0000313" key="3">
    <source>
        <dbReference type="Proteomes" id="UP000034085"/>
    </source>
</evidence>
<evidence type="ECO:0000313" key="2">
    <source>
        <dbReference type="EMBL" id="AKE59668.1"/>
    </source>
</evidence>
<protein>
    <submittedName>
        <fullName evidence="2">Uncharacterized protein</fullName>
    </submittedName>
</protein>
<gene>
    <name evidence="2" type="ORF">F384_14430</name>
</gene>
<dbReference type="HOGENOM" id="CLU_1674804_0_0_6"/>